<feature type="transmembrane region" description="Helical" evidence="6">
    <location>
        <begin position="169"/>
        <end position="194"/>
    </location>
</feature>
<dbReference type="Proteomes" id="UP001500443">
    <property type="component" value="Unassembled WGS sequence"/>
</dbReference>
<reference evidence="7 8" key="1">
    <citation type="journal article" date="2019" name="Int. J. Syst. Evol. Microbiol.">
        <title>The Global Catalogue of Microorganisms (GCM) 10K type strain sequencing project: providing services to taxonomists for standard genome sequencing and annotation.</title>
        <authorList>
            <consortium name="The Broad Institute Genomics Platform"/>
            <consortium name="The Broad Institute Genome Sequencing Center for Infectious Disease"/>
            <person name="Wu L."/>
            <person name="Ma J."/>
        </authorList>
    </citation>
    <scope>NUCLEOTIDE SEQUENCE [LARGE SCALE GENOMIC DNA]</scope>
    <source>
        <strain evidence="7 8">JCM 15481</strain>
    </source>
</reference>
<name>A0ABN2X957_9ACTN</name>
<evidence type="ECO:0000256" key="3">
    <source>
        <dbReference type="ARBA" id="ARBA00022692"/>
    </source>
</evidence>
<dbReference type="PANTHER" id="PTHR13929:SF0">
    <property type="entry name" value="UBIA PRENYLTRANSFERASE DOMAIN-CONTAINING PROTEIN 1"/>
    <property type="match status" value="1"/>
</dbReference>
<gene>
    <name evidence="7" type="ORF">GCM10009802_00410</name>
</gene>
<dbReference type="InterPro" id="IPR000537">
    <property type="entry name" value="UbiA_prenyltransferase"/>
</dbReference>
<feature type="transmembrane region" description="Helical" evidence="6">
    <location>
        <begin position="50"/>
        <end position="72"/>
    </location>
</feature>
<keyword evidence="5 6" id="KW-0472">Membrane</keyword>
<feature type="transmembrane region" description="Helical" evidence="6">
    <location>
        <begin position="139"/>
        <end position="157"/>
    </location>
</feature>
<feature type="transmembrane region" description="Helical" evidence="6">
    <location>
        <begin position="251"/>
        <end position="273"/>
    </location>
</feature>
<evidence type="ECO:0000256" key="4">
    <source>
        <dbReference type="ARBA" id="ARBA00022989"/>
    </source>
</evidence>
<feature type="transmembrane region" description="Helical" evidence="6">
    <location>
        <begin position="25"/>
        <end position="44"/>
    </location>
</feature>
<protein>
    <recommendedName>
        <fullName evidence="9">1,4-dihydroxy-2-naphthoate prenyltransferase</fullName>
    </recommendedName>
</protein>
<dbReference type="InterPro" id="IPR026046">
    <property type="entry name" value="UBIAD1"/>
</dbReference>
<keyword evidence="8" id="KW-1185">Reference proteome</keyword>
<organism evidence="7 8">
    <name type="scientific">Streptomyces synnematoformans</name>
    <dbReference type="NCBI Taxonomy" id="415721"/>
    <lineage>
        <taxon>Bacteria</taxon>
        <taxon>Bacillati</taxon>
        <taxon>Actinomycetota</taxon>
        <taxon>Actinomycetes</taxon>
        <taxon>Kitasatosporales</taxon>
        <taxon>Streptomycetaceae</taxon>
        <taxon>Streptomyces</taxon>
    </lineage>
</organism>
<dbReference type="RefSeq" id="WP_344286556.1">
    <property type="nucleotide sequence ID" value="NZ_BAAAPF010000001.1"/>
</dbReference>
<evidence type="ECO:0000313" key="8">
    <source>
        <dbReference type="Proteomes" id="UP001500443"/>
    </source>
</evidence>
<accession>A0ABN2X957</accession>
<evidence type="ECO:0000256" key="5">
    <source>
        <dbReference type="ARBA" id="ARBA00023136"/>
    </source>
</evidence>
<feature type="transmembrane region" description="Helical" evidence="6">
    <location>
        <begin position="115"/>
        <end position="133"/>
    </location>
</feature>
<evidence type="ECO:0000256" key="1">
    <source>
        <dbReference type="ARBA" id="ARBA00004141"/>
    </source>
</evidence>
<evidence type="ECO:0000313" key="7">
    <source>
        <dbReference type="EMBL" id="GAA2106310.1"/>
    </source>
</evidence>
<comment type="caution">
    <text evidence="7">The sequence shown here is derived from an EMBL/GenBank/DDBJ whole genome shotgun (WGS) entry which is preliminary data.</text>
</comment>
<proteinExistence type="predicted"/>
<keyword evidence="2" id="KW-0808">Transferase</keyword>
<dbReference type="EMBL" id="BAAAPF010000001">
    <property type="protein sequence ID" value="GAA2106310.1"/>
    <property type="molecule type" value="Genomic_DNA"/>
</dbReference>
<evidence type="ECO:0000256" key="2">
    <source>
        <dbReference type="ARBA" id="ARBA00022679"/>
    </source>
</evidence>
<evidence type="ECO:0000256" key="6">
    <source>
        <dbReference type="SAM" id="Phobius"/>
    </source>
</evidence>
<sequence length="316" mass="34077">MTVAGSSPQPDAPSRLRAYVVLGKLAFYDYYLAAFVVIAALPASRLDNPGSYVTLVLYFAGYAGVVAASATLDDVTGIRDGSDERNYAPEQGALRDRSRKPLLSGVLTAREAERFAGVAALWGLALWSLTYATAPDPPLWAAFALLAALVSNLQYSYGLKLSYRGGQELLLLTPGLAVLLPFVLIEGSVSGLIWTETLLVGLWSLMVSIYSNINDVEGDRQVGRRNLATLTTPAGYRRVVAAVHLLEPLTVAAAIALGAVPFWFVLPMIPLYAMRFQQARSGLARGEVLRARLLGIKLHRWGVPVLVGLNILVEHV</sequence>
<keyword evidence="4 6" id="KW-1133">Transmembrane helix</keyword>
<dbReference type="Pfam" id="PF01040">
    <property type="entry name" value="UbiA"/>
    <property type="match status" value="1"/>
</dbReference>
<dbReference type="PANTHER" id="PTHR13929">
    <property type="entry name" value="1,4-DIHYDROXY-2-NAPHTHOATE OCTAPRENYLTRANSFERASE"/>
    <property type="match status" value="1"/>
</dbReference>
<evidence type="ECO:0008006" key="9">
    <source>
        <dbReference type="Google" id="ProtNLM"/>
    </source>
</evidence>
<comment type="subcellular location">
    <subcellularLocation>
        <location evidence="1">Membrane</location>
        <topology evidence="1">Multi-pass membrane protein</topology>
    </subcellularLocation>
</comment>
<keyword evidence="3 6" id="KW-0812">Transmembrane</keyword>